<feature type="transmembrane region" description="Helical" evidence="1">
    <location>
        <begin position="7"/>
        <end position="26"/>
    </location>
</feature>
<dbReference type="PROSITE" id="PS51782">
    <property type="entry name" value="LYSM"/>
    <property type="match status" value="1"/>
</dbReference>
<name>A0ABZ0RX44_9BACI</name>
<protein>
    <submittedName>
        <fullName evidence="3">LysM peptidoglycan-binding domain-containing protein</fullName>
    </submittedName>
</protein>
<dbReference type="Proteomes" id="UP001322664">
    <property type="component" value="Chromosome"/>
</dbReference>
<gene>
    <name evidence="3" type="ORF">R6U77_18465</name>
</gene>
<keyword evidence="1" id="KW-0472">Membrane</keyword>
<accession>A0ABZ0RX44</accession>
<feature type="domain" description="LysM" evidence="2">
    <location>
        <begin position="35"/>
        <end position="84"/>
    </location>
</feature>
<evidence type="ECO:0000259" key="2">
    <source>
        <dbReference type="PROSITE" id="PS51782"/>
    </source>
</evidence>
<dbReference type="InterPro" id="IPR036779">
    <property type="entry name" value="LysM_dom_sf"/>
</dbReference>
<evidence type="ECO:0000313" key="4">
    <source>
        <dbReference type="Proteomes" id="UP001322664"/>
    </source>
</evidence>
<dbReference type="Gene3D" id="3.10.350.10">
    <property type="entry name" value="LysM domain"/>
    <property type="match status" value="1"/>
</dbReference>
<evidence type="ECO:0000313" key="3">
    <source>
        <dbReference type="EMBL" id="WPK11851.1"/>
    </source>
</evidence>
<evidence type="ECO:0000256" key="1">
    <source>
        <dbReference type="SAM" id="Phobius"/>
    </source>
</evidence>
<dbReference type="RefSeq" id="WP_293921213.1">
    <property type="nucleotide sequence ID" value="NZ_CP137624.1"/>
</dbReference>
<keyword evidence="4" id="KW-1185">Reference proteome</keyword>
<keyword evidence="1" id="KW-1133">Transmembrane helix</keyword>
<proteinExistence type="predicted"/>
<dbReference type="EMBL" id="CP137624">
    <property type="protein sequence ID" value="WPK11851.1"/>
    <property type="molecule type" value="Genomic_DNA"/>
</dbReference>
<sequence>MNWLKKNNYIAIFVAFTLFVISILVITDEEIEQYEEIVIAHGDTLWSLAEQYRGKMSTEQWIGFVKKTNYLTDEKIVSGQQLLVPIEKRSIIANANQLSEDSHSREVANKN</sequence>
<keyword evidence="1" id="KW-0812">Transmembrane</keyword>
<dbReference type="Pfam" id="PF01476">
    <property type="entry name" value="LysM"/>
    <property type="match status" value="1"/>
</dbReference>
<organism evidence="3 4">
    <name type="scientific">Lysinibacillus louembei</name>
    <dbReference type="NCBI Taxonomy" id="1470088"/>
    <lineage>
        <taxon>Bacteria</taxon>
        <taxon>Bacillati</taxon>
        <taxon>Bacillota</taxon>
        <taxon>Bacilli</taxon>
        <taxon>Bacillales</taxon>
        <taxon>Bacillaceae</taxon>
        <taxon>Lysinibacillus</taxon>
    </lineage>
</organism>
<dbReference type="InterPro" id="IPR018392">
    <property type="entry name" value="LysM"/>
</dbReference>
<reference evidence="3 4" key="1">
    <citation type="submission" date="2023-09" db="EMBL/GenBank/DDBJ databases">
        <authorList>
            <person name="Page C.A."/>
            <person name="Perez-Diaz I.M."/>
        </authorList>
    </citation>
    <scope>NUCLEOTIDE SEQUENCE [LARGE SCALE GENOMIC DNA]</scope>
    <source>
        <strain evidence="3 4">Ll15</strain>
    </source>
</reference>